<dbReference type="AlphaFoldDB" id="A0AAE0Z8X9"/>
<evidence type="ECO:0000313" key="2">
    <source>
        <dbReference type="Proteomes" id="UP001283361"/>
    </source>
</evidence>
<name>A0AAE0Z8X9_9GAST</name>
<keyword evidence="2" id="KW-1185">Reference proteome</keyword>
<dbReference type="Proteomes" id="UP001283361">
    <property type="component" value="Unassembled WGS sequence"/>
</dbReference>
<sequence>MSLNQKHCKGAVDELWPVAFIEQQLKVPAKCSNQRSWRHTVSRSIIILSVFVRYLLIQGPPHSLRKETGIRRHTNIRADIRDDISRGTYSEVASTAPWDYELRHRGAEQQVPDQTALDDLLSTPLKHECPKGVTNVERVWRPT</sequence>
<gene>
    <name evidence="1" type="ORF">RRG08_044142</name>
</gene>
<evidence type="ECO:0000313" key="1">
    <source>
        <dbReference type="EMBL" id="KAK3764216.1"/>
    </source>
</evidence>
<protein>
    <submittedName>
        <fullName evidence="1">Uncharacterized protein</fullName>
    </submittedName>
</protein>
<accession>A0AAE0Z8X9</accession>
<organism evidence="1 2">
    <name type="scientific">Elysia crispata</name>
    <name type="common">lettuce slug</name>
    <dbReference type="NCBI Taxonomy" id="231223"/>
    <lineage>
        <taxon>Eukaryota</taxon>
        <taxon>Metazoa</taxon>
        <taxon>Spiralia</taxon>
        <taxon>Lophotrochozoa</taxon>
        <taxon>Mollusca</taxon>
        <taxon>Gastropoda</taxon>
        <taxon>Heterobranchia</taxon>
        <taxon>Euthyneura</taxon>
        <taxon>Panpulmonata</taxon>
        <taxon>Sacoglossa</taxon>
        <taxon>Placobranchoidea</taxon>
        <taxon>Plakobranchidae</taxon>
        <taxon>Elysia</taxon>
    </lineage>
</organism>
<reference evidence="1" key="1">
    <citation type="journal article" date="2023" name="G3 (Bethesda)">
        <title>A reference genome for the long-term kleptoplast-retaining sea slug Elysia crispata morphotype clarki.</title>
        <authorList>
            <person name="Eastman K.E."/>
            <person name="Pendleton A.L."/>
            <person name="Shaikh M.A."/>
            <person name="Suttiyut T."/>
            <person name="Ogas R."/>
            <person name="Tomko P."/>
            <person name="Gavelis G."/>
            <person name="Widhalm J.R."/>
            <person name="Wisecaver J.H."/>
        </authorList>
    </citation>
    <scope>NUCLEOTIDE SEQUENCE</scope>
    <source>
        <strain evidence="1">ECLA1</strain>
    </source>
</reference>
<dbReference type="EMBL" id="JAWDGP010004466">
    <property type="protein sequence ID" value="KAK3764216.1"/>
    <property type="molecule type" value="Genomic_DNA"/>
</dbReference>
<proteinExistence type="predicted"/>
<comment type="caution">
    <text evidence="1">The sequence shown here is derived from an EMBL/GenBank/DDBJ whole genome shotgun (WGS) entry which is preliminary data.</text>
</comment>